<evidence type="ECO:0000256" key="5">
    <source>
        <dbReference type="ARBA" id="ARBA00023098"/>
    </source>
</evidence>
<keyword evidence="4" id="KW-0442">Lipid degradation</keyword>
<keyword evidence="3" id="KW-0378">Hydrolase</keyword>
<evidence type="ECO:0000256" key="1">
    <source>
        <dbReference type="ARBA" id="ARBA00010701"/>
    </source>
</evidence>
<accession>A0A7E5W0R7</accession>
<dbReference type="FunFam" id="3.40.50.1820:FF:000021">
    <property type="entry name" value="Lipase"/>
    <property type="match status" value="1"/>
</dbReference>
<evidence type="ECO:0000259" key="8">
    <source>
        <dbReference type="Pfam" id="PF00561"/>
    </source>
</evidence>
<organism evidence="9 10">
    <name type="scientific">Trichoplusia ni</name>
    <name type="common">Cabbage looper</name>
    <dbReference type="NCBI Taxonomy" id="7111"/>
    <lineage>
        <taxon>Eukaryota</taxon>
        <taxon>Metazoa</taxon>
        <taxon>Ecdysozoa</taxon>
        <taxon>Arthropoda</taxon>
        <taxon>Hexapoda</taxon>
        <taxon>Insecta</taxon>
        <taxon>Pterygota</taxon>
        <taxon>Neoptera</taxon>
        <taxon>Endopterygota</taxon>
        <taxon>Lepidoptera</taxon>
        <taxon>Glossata</taxon>
        <taxon>Ditrysia</taxon>
        <taxon>Noctuoidea</taxon>
        <taxon>Noctuidae</taxon>
        <taxon>Plusiinae</taxon>
        <taxon>Trichoplusia</taxon>
    </lineage>
</organism>
<evidence type="ECO:0000256" key="3">
    <source>
        <dbReference type="ARBA" id="ARBA00022801"/>
    </source>
</evidence>
<evidence type="ECO:0000256" key="6">
    <source>
        <dbReference type="ARBA" id="ARBA00023180"/>
    </source>
</evidence>
<feature type="domain" description="AB hydrolase-1" evidence="8">
    <location>
        <begin position="144"/>
        <end position="269"/>
    </location>
</feature>
<dbReference type="InParanoid" id="A0A7E5W0R7"/>
<reference evidence="10" key="1">
    <citation type="submission" date="2025-08" db="UniProtKB">
        <authorList>
            <consortium name="RefSeq"/>
        </authorList>
    </citation>
    <scope>IDENTIFICATION</scope>
</reference>
<proteinExistence type="inferred from homology"/>
<dbReference type="InterPro" id="IPR000073">
    <property type="entry name" value="AB_hydrolase_1"/>
</dbReference>
<keyword evidence="2 7" id="KW-0732">Signal</keyword>
<keyword evidence="5" id="KW-0443">Lipid metabolism</keyword>
<gene>
    <name evidence="10" type="primary">LOC113498434</name>
</gene>
<comment type="similarity">
    <text evidence="1">Belongs to the AB hydrolase superfamily. Lipase family.</text>
</comment>
<dbReference type="GO" id="GO:0016042">
    <property type="term" value="P:lipid catabolic process"/>
    <property type="evidence" value="ECO:0007669"/>
    <property type="project" value="UniProtKB-KW"/>
</dbReference>
<dbReference type="Pfam" id="PF00561">
    <property type="entry name" value="Abhydrolase_1"/>
    <property type="match status" value="1"/>
</dbReference>
<dbReference type="GO" id="GO:0016787">
    <property type="term" value="F:hydrolase activity"/>
    <property type="evidence" value="ECO:0007669"/>
    <property type="project" value="UniProtKB-KW"/>
</dbReference>
<feature type="signal peptide" evidence="7">
    <location>
        <begin position="1"/>
        <end position="16"/>
    </location>
</feature>
<dbReference type="PANTHER" id="PTHR11005">
    <property type="entry name" value="LYSOSOMAL ACID LIPASE-RELATED"/>
    <property type="match status" value="1"/>
</dbReference>
<dbReference type="SUPFAM" id="SSF53474">
    <property type="entry name" value="alpha/beta-Hydrolases"/>
    <property type="match status" value="1"/>
</dbReference>
<dbReference type="KEGG" id="tnl:113498434"/>
<protein>
    <submittedName>
        <fullName evidence="10">Lipase 3-like</fullName>
    </submittedName>
</protein>
<keyword evidence="9" id="KW-1185">Reference proteome</keyword>
<feature type="chain" id="PRO_5028840196" evidence="7">
    <location>
        <begin position="17"/>
        <end position="466"/>
    </location>
</feature>
<dbReference type="AlphaFoldDB" id="A0A7E5W0R7"/>
<dbReference type="Proteomes" id="UP000322000">
    <property type="component" value="Chromosome 11"/>
</dbReference>
<dbReference type="GeneID" id="113498434"/>
<keyword evidence="6" id="KW-0325">Glycoprotein</keyword>
<evidence type="ECO:0000313" key="10">
    <source>
        <dbReference type="RefSeq" id="XP_026734208.1"/>
    </source>
</evidence>
<dbReference type="InterPro" id="IPR029058">
    <property type="entry name" value="AB_hydrolase_fold"/>
</dbReference>
<sequence>MAKFLIIFAVLHLGRGQLMDFLDPIAKVSRDIAGGIARNPFLSEATHVSTNALAAAVTSVSWLPFAAANAFGAATIPSLSSITNNPDIVDRLVLDLSHLSQNEDAKLSIDMILSKYGLPVEIHEVETEDGFILTLYRIPGNGTAVFLMHGLLGSADDFVVAGRDSALAYLLAEEGYDVWLGNARGSKHSRRHINLEPYQAEFWDFSWHEIGVYDLPAMIDYVLNETGYEGLKYIGHSQGTTSFFVMASERPEYNEKIGLMVALSPVAFMSNARSPIVRLIAPGTSLIHGFAKSLGVYEFLPDNNMIRTLKLLICGTGVLAELLCSNTLFLTAGFDLQQLNITNLSTIFGHVPSGASIKQIAHYGQSFISNEFRQFDYGRSGNLKRYGQMEPPKYELKRIVAPVSLFFSESDWLAHPADVDRLSKALGNVVDIYKVPFKQFNHLDFFLAKDVKELVYNRLLKVLSSF</sequence>
<dbReference type="RefSeq" id="XP_026734208.1">
    <property type="nucleotide sequence ID" value="XM_026878407.1"/>
</dbReference>
<evidence type="ECO:0000256" key="7">
    <source>
        <dbReference type="SAM" id="SignalP"/>
    </source>
</evidence>
<name>A0A7E5W0R7_TRINI</name>
<evidence type="ECO:0000256" key="2">
    <source>
        <dbReference type="ARBA" id="ARBA00022729"/>
    </source>
</evidence>
<evidence type="ECO:0000256" key="4">
    <source>
        <dbReference type="ARBA" id="ARBA00022963"/>
    </source>
</evidence>
<dbReference type="Gene3D" id="3.40.50.1820">
    <property type="entry name" value="alpha/beta hydrolase"/>
    <property type="match status" value="1"/>
</dbReference>
<evidence type="ECO:0000313" key="9">
    <source>
        <dbReference type="Proteomes" id="UP000322000"/>
    </source>
</evidence>